<dbReference type="PANTHER" id="PTHR12890:SF0">
    <property type="entry name" value="PROTEIN-L-HISTIDINE N-PROS-METHYLTRANSFERASE"/>
    <property type="match status" value="1"/>
</dbReference>
<sequence length="330" mass="37279">MGQGSLNLPWPPYSPDLTPCDFFLWEWIKSRVYRSPVEDLNELIRRIERAFEELRSSLNFFIKYVPELIPQPDLKHLEQMAISNSLCLQLCYSVASTLLTCLITQTSINGVLNRGGMFIFSRNHFRNFVGLPDDWSPMGKKVLDMGAGDGGVTSVFSEFFMHVFVTDASKVMQWRLAQRGFTVLPIDRWSNSGHFHPQQLLAELHQVASESNCLVLISLVLPYSPFVEFSQDKKGGKEEKSDRPLSNLSVSGVKFETIWTKLPYCVREIVLGILQAGTMLSSFEPVAKLSTASTFPSSSYSEGIQYQQHRPSTSRDGYTTSTIISIHDET</sequence>
<dbReference type="AlphaFoldDB" id="A0A915D2H9"/>
<dbReference type="Proteomes" id="UP000887574">
    <property type="component" value="Unplaced"/>
</dbReference>
<evidence type="ECO:0000313" key="1">
    <source>
        <dbReference type="Proteomes" id="UP000887574"/>
    </source>
</evidence>
<dbReference type="WBParaSite" id="jg15224">
    <property type="protein sequence ID" value="jg15224"/>
    <property type="gene ID" value="jg15224"/>
</dbReference>
<proteinExistence type="predicted"/>
<protein>
    <submittedName>
        <fullName evidence="2">Methyltransferase-like protein 9</fullName>
    </submittedName>
</protein>
<dbReference type="GO" id="GO:0106370">
    <property type="term" value="F:protein-L-histidine N-pros-methyltransferase activity"/>
    <property type="evidence" value="ECO:0007669"/>
    <property type="project" value="InterPro"/>
</dbReference>
<dbReference type="SUPFAM" id="SSF53335">
    <property type="entry name" value="S-adenosyl-L-methionine-dependent methyltransferases"/>
    <property type="match status" value="1"/>
</dbReference>
<evidence type="ECO:0000313" key="2">
    <source>
        <dbReference type="WBParaSite" id="jg15224"/>
    </source>
</evidence>
<dbReference type="InterPro" id="IPR029063">
    <property type="entry name" value="SAM-dependent_MTases_sf"/>
</dbReference>
<organism evidence="1 2">
    <name type="scientific">Ditylenchus dipsaci</name>
    <dbReference type="NCBI Taxonomy" id="166011"/>
    <lineage>
        <taxon>Eukaryota</taxon>
        <taxon>Metazoa</taxon>
        <taxon>Ecdysozoa</taxon>
        <taxon>Nematoda</taxon>
        <taxon>Chromadorea</taxon>
        <taxon>Rhabditida</taxon>
        <taxon>Tylenchina</taxon>
        <taxon>Tylenchomorpha</taxon>
        <taxon>Sphaerularioidea</taxon>
        <taxon>Anguinidae</taxon>
        <taxon>Anguininae</taxon>
        <taxon>Ditylenchus</taxon>
    </lineage>
</organism>
<dbReference type="Gene3D" id="3.30.420.10">
    <property type="entry name" value="Ribonuclease H-like superfamily/Ribonuclease H"/>
    <property type="match status" value="1"/>
</dbReference>
<reference evidence="2" key="1">
    <citation type="submission" date="2022-11" db="UniProtKB">
        <authorList>
            <consortium name="WormBaseParasite"/>
        </authorList>
    </citation>
    <scope>IDENTIFICATION</scope>
</reference>
<accession>A0A915D2H9</accession>
<dbReference type="InterPro" id="IPR036397">
    <property type="entry name" value="RNaseH_sf"/>
</dbReference>
<dbReference type="GO" id="GO:0003676">
    <property type="term" value="F:nucleic acid binding"/>
    <property type="evidence" value="ECO:0007669"/>
    <property type="project" value="InterPro"/>
</dbReference>
<dbReference type="InterPro" id="IPR007884">
    <property type="entry name" value="METL9"/>
</dbReference>
<dbReference type="PANTHER" id="PTHR12890">
    <property type="entry name" value="DREV PROTEIN"/>
    <property type="match status" value="1"/>
</dbReference>
<keyword evidence="1" id="KW-1185">Reference proteome</keyword>
<dbReference type="Pfam" id="PF05219">
    <property type="entry name" value="DREV"/>
    <property type="match status" value="1"/>
</dbReference>
<name>A0A915D2H9_9BILA</name>